<dbReference type="GO" id="GO:0008270">
    <property type="term" value="F:zinc ion binding"/>
    <property type="evidence" value="ECO:0007669"/>
    <property type="project" value="InterPro"/>
</dbReference>
<dbReference type="PANTHER" id="PTHR38111">
    <property type="entry name" value="ZN(2)-C6 FUNGAL-TYPE DOMAIN-CONTAINING PROTEIN-RELATED"/>
    <property type="match status" value="1"/>
</dbReference>
<accession>A0A6V8QI83</accession>
<dbReference type="SUPFAM" id="SSF57701">
    <property type="entry name" value="Zn2/Cys6 DNA-binding domain"/>
    <property type="match status" value="1"/>
</dbReference>
<gene>
    <name evidence="4" type="ORF">TASIC1_0001035300</name>
</gene>
<dbReference type="Gene3D" id="4.10.240.10">
    <property type="entry name" value="Zn(2)-C6 fungal-type DNA-binding domain"/>
    <property type="match status" value="1"/>
</dbReference>
<dbReference type="AlphaFoldDB" id="A0A6V8QI83"/>
<evidence type="ECO:0000313" key="5">
    <source>
        <dbReference type="Proteomes" id="UP000517252"/>
    </source>
</evidence>
<keyword evidence="1" id="KW-0539">Nucleus</keyword>
<dbReference type="PROSITE" id="PS50048">
    <property type="entry name" value="ZN2_CY6_FUNGAL_2"/>
    <property type="match status" value="1"/>
</dbReference>
<evidence type="ECO:0000313" key="4">
    <source>
        <dbReference type="EMBL" id="GFP52201.1"/>
    </source>
</evidence>
<dbReference type="GO" id="GO:0000981">
    <property type="term" value="F:DNA-binding transcription factor activity, RNA polymerase II-specific"/>
    <property type="evidence" value="ECO:0007669"/>
    <property type="project" value="InterPro"/>
</dbReference>
<dbReference type="OrthoDB" id="3525185at2759"/>
<dbReference type="SMART" id="SM00066">
    <property type="entry name" value="GAL4"/>
    <property type="match status" value="1"/>
</dbReference>
<dbReference type="Proteomes" id="UP000517252">
    <property type="component" value="Unassembled WGS sequence"/>
</dbReference>
<dbReference type="Pfam" id="PF00172">
    <property type="entry name" value="Zn_clus"/>
    <property type="match status" value="1"/>
</dbReference>
<evidence type="ECO:0000259" key="3">
    <source>
        <dbReference type="PROSITE" id="PS50048"/>
    </source>
</evidence>
<feature type="region of interest" description="Disordered" evidence="2">
    <location>
        <begin position="51"/>
        <end position="92"/>
    </location>
</feature>
<reference evidence="4 5" key="1">
    <citation type="submission" date="2020-07" db="EMBL/GenBank/DDBJ databases">
        <title>Trichoderma asperellum IC-1 whole genome shotgun sequence.</title>
        <authorList>
            <person name="Kanamasa S."/>
            <person name="Takahashi H."/>
        </authorList>
    </citation>
    <scope>NUCLEOTIDE SEQUENCE [LARGE SCALE GENOMIC DNA]</scope>
    <source>
        <strain evidence="4 5">IC-1</strain>
    </source>
</reference>
<dbReference type="PROSITE" id="PS00463">
    <property type="entry name" value="ZN2_CY6_FUNGAL_1"/>
    <property type="match status" value="1"/>
</dbReference>
<proteinExistence type="predicted"/>
<evidence type="ECO:0000256" key="1">
    <source>
        <dbReference type="ARBA" id="ARBA00023242"/>
    </source>
</evidence>
<dbReference type="InterPro" id="IPR053178">
    <property type="entry name" value="Osmoadaptation_assoc"/>
</dbReference>
<dbReference type="CDD" id="cd00067">
    <property type="entry name" value="GAL4"/>
    <property type="match status" value="1"/>
</dbReference>
<dbReference type="EMBL" id="BLZH01000001">
    <property type="protein sequence ID" value="GFP52201.1"/>
    <property type="molecule type" value="Genomic_DNA"/>
</dbReference>
<evidence type="ECO:0000256" key="2">
    <source>
        <dbReference type="SAM" id="MobiDB-lite"/>
    </source>
</evidence>
<dbReference type="PANTHER" id="PTHR38111:SF9">
    <property type="entry name" value="ZN(2)-C6 FUNGAL-TYPE DOMAIN-CONTAINING PROTEIN"/>
    <property type="match status" value="1"/>
</dbReference>
<comment type="caution">
    <text evidence="4">The sequence shown here is derived from an EMBL/GenBank/DDBJ whole genome shotgun (WGS) entry which is preliminary data.</text>
</comment>
<name>A0A6V8QI83_TRIAP</name>
<feature type="compositionally biased region" description="Low complexity" evidence="2">
    <location>
        <begin position="67"/>
        <end position="92"/>
    </location>
</feature>
<feature type="domain" description="Zn(2)-C6 fungal-type" evidence="3">
    <location>
        <begin position="9"/>
        <end position="37"/>
    </location>
</feature>
<dbReference type="InterPro" id="IPR036864">
    <property type="entry name" value="Zn2-C6_fun-type_DNA-bd_sf"/>
</dbReference>
<dbReference type="InterPro" id="IPR001138">
    <property type="entry name" value="Zn2Cys6_DnaBD"/>
</dbReference>
<sequence length="431" mass="47962">MVGVPRSSGCQLCRKRRVKCDEARPECGNCRKYGAQCPGYERAMKFVSGKHAIRSKGSRPSPTSRDSSVGAGAAVAGSSPSNASTSTSSVGATTPTSYASTAAVSLVASPQPNRALFVGTLMEMAQTRLASRDVSTFLGFFCRLRFEELGTVAALDGAICSLALHLMGKELADDNLVARTHTQGNDAAILFSFRGILIMSSLFFPTSSKCFLARPEWRGTLCGDTRRFLNPDAPEFSMQVTNSFFLCLAEMPEVMWWGYPVREALMAGRQVSPRRMKQVAELVAEKRERFVEWYEDFKKIAVELKEIPSQDPNSPYQMILEHPIGWLGSMHMGYWASMLILQELLVRCQWPVDYQESQKELVHNILRSIESVGRGTLGPFRLGYSIRIVYEFANAEAQRWIITLLDQFSKRYAATSKDGYPSPRVDEQGYS</sequence>
<protein>
    <submittedName>
        <fullName evidence="4">Transcriptional regulatory protein moc3</fullName>
    </submittedName>
</protein>
<organism evidence="4 5">
    <name type="scientific">Trichoderma asperellum</name>
    <name type="common">Filamentous fungus</name>
    <dbReference type="NCBI Taxonomy" id="101201"/>
    <lineage>
        <taxon>Eukaryota</taxon>
        <taxon>Fungi</taxon>
        <taxon>Dikarya</taxon>
        <taxon>Ascomycota</taxon>
        <taxon>Pezizomycotina</taxon>
        <taxon>Sordariomycetes</taxon>
        <taxon>Hypocreomycetidae</taxon>
        <taxon>Hypocreales</taxon>
        <taxon>Hypocreaceae</taxon>
        <taxon>Trichoderma</taxon>
    </lineage>
</organism>